<sequence>MSQQNDDDSHVQFMEELLPDDIPAAHDEFNNNDLGNENDIFESLGHEDNDSDSENEIQYERRGDDNNDDRPLYLGAEITKREKAPVINLIQEMYGRRDFFNSLQRRFDGPDHPNVISDVYDSQLYKQWVNNGFLSNPHNVSFS</sequence>
<proteinExistence type="predicted"/>
<accession>A0AA39FX68</accession>
<keyword evidence="3" id="KW-1185">Reference proteome</keyword>
<evidence type="ECO:0000313" key="2">
    <source>
        <dbReference type="EMBL" id="KAK0177125.1"/>
    </source>
</evidence>
<feature type="region of interest" description="Disordered" evidence="1">
    <location>
        <begin position="1"/>
        <end position="71"/>
    </location>
</feature>
<gene>
    <name evidence="2" type="ORF">PV328_001204</name>
</gene>
<evidence type="ECO:0000313" key="3">
    <source>
        <dbReference type="Proteomes" id="UP001168990"/>
    </source>
</evidence>
<comment type="caution">
    <text evidence="2">The sequence shown here is derived from an EMBL/GenBank/DDBJ whole genome shotgun (WGS) entry which is preliminary data.</text>
</comment>
<reference evidence="2" key="1">
    <citation type="journal article" date="2023" name="bioRxiv">
        <title>Scaffold-level genome assemblies of two parasitoid biocontrol wasps reveal the parthenogenesis mechanism and an associated novel virus.</title>
        <authorList>
            <person name="Inwood S."/>
            <person name="Skelly J."/>
            <person name="Guhlin J."/>
            <person name="Harrop T."/>
            <person name="Goldson S."/>
            <person name="Dearden P."/>
        </authorList>
    </citation>
    <scope>NUCLEOTIDE SEQUENCE</scope>
    <source>
        <strain evidence="2">Irish</strain>
        <tissue evidence="2">Whole body</tissue>
    </source>
</reference>
<name>A0AA39FX68_9HYME</name>
<evidence type="ECO:0000256" key="1">
    <source>
        <dbReference type="SAM" id="MobiDB-lite"/>
    </source>
</evidence>
<dbReference type="Proteomes" id="UP001168990">
    <property type="component" value="Unassembled WGS sequence"/>
</dbReference>
<reference evidence="2" key="2">
    <citation type="submission" date="2023-03" db="EMBL/GenBank/DDBJ databases">
        <authorList>
            <person name="Inwood S.N."/>
            <person name="Skelly J.G."/>
            <person name="Guhlin J."/>
            <person name="Harrop T.W.R."/>
            <person name="Goldson S.G."/>
            <person name="Dearden P.K."/>
        </authorList>
    </citation>
    <scope>NUCLEOTIDE SEQUENCE</scope>
    <source>
        <strain evidence="2">Irish</strain>
        <tissue evidence="2">Whole body</tissue>
    </source>
</reference>
<dbReference type="EMBL" id="JAQQBS010000001">
    <property type="protein sequence ID" value="KAK0177125.1"/>
    <property type="molecule type" value="Genomic_DNA"/>
</dbReference>
<feature type="compositionally biased region" description="Basic and acidic residues" evidence="1">
    <location>
        <begin position="58"/>
        <end position="71"/>
    </location>
</feature>
<dbReference type="AlphaFoldDB" id="A0AA39FX68"/>
<protein>
    <submittedName>
        <fullName evidence="2">Uncharacterized protein</fullName>
    </submittedName>
</protein>
<organism evidence="2 3">
    <name type="scientific">Microctonus aethiopoides</name>
    <dbReference type="NCBI Taxonomy" id="144406"/>
    <lineage>
        <taxon>Eukaryota</taxon>
        <taxon>Metazoa</taxon>
        <taxon>Ecdysozoa</taxon>
        <taxon>Arthropoda</taxon>
        <taxon>Hexapoda</taxon>
        <taxon>Insecta</taxon>
        <taxon>Pterygota</taxon>
        <taxon>Neoptera</taxon>
        <taxon>Endopterygota</taxon>
        <taxon>Hymenoptera</taxon>
        <taxon>Apocrita</taxon>
        <taxon>Ichneumonoidea</taxon>
        <taxon>Braconidae</taxon>
        <taxon>Euphorinae</taxon>
        <taxon>Microctonus</taxon>
    </lineage>
</organism>